<dbReference type="PANTHER" id="PTHR12658:SF0">
    <property type="entry name" value="TUBULIN-SPECIFIC CHAPERONE D"/>
    <property type="match status" value="1"/>
</dbReference>
<dbReference type="Pfam" id="PF23579">
    <property type="entry name" value="ARM_TBCD"/>
    <property type="match status" value="1"/>
</dbReference>
<evidence type="ECO:0000259" key="1">
    <source>
        <dbReference type="Pfam" id="PF25767"/>
    </source>
</evidence>
<dbReference type="GO" id="GO:0034333">
    <property type="term" value="P:adherens junction assembly"/>
    <property type="evidence" value="ECO:0007669"/>
    <property type="project" value="TreeGrafter"/>
</dbReference>
<organism evidence="2 3">
    <name type="scientific">Steinernema glaseri</name>
    <dbReference type="NCBI Taxonomy" id="37863"/>
    <lineage>
        <taxon>Eukaryota</taxon>
        <taxon>Metazoa</taxon>
        <taxon>Ecdysozoa</taxon>
        <taxon>Nematoda</taxon>
        <taxon>Chromadorea</taxon>
        <taxon>Rhabditida</taxon>
        <taxon>Tylenchina</taxon>
        <taxon>Panagrolaimomorpha</taxon>
        <taxon>Strongyloidoidea</taxon>
        <taxon>Steinernematidae</taxon>
        <taxon>Steinernema</taxon>
    </lineage>
</organism>
<dbReference type="GO" id="GO:0000226">
    <property type="term" value="P:microtubule cytoskeleton organization"/>
    <property type="evidence" value="ECO:0007669"/>
    <property type="project" value="TreeGrafter"/>
</dbReference>
<sequence length="232" mass="26281">MDKLLRTLETRGFAPKTLATDDIQTENYCSNALLLWLYIVAKNPFDLMKFDEDQTSNLTMKRIVNVTQDFLKSSLTAVRFSAALILSHVVTRSDGVDKLLAPTISMCIQRIQNDLTTDFMDQNELCGRLILLSAILKSAQRTDVVVYAPKMFEAIQQFAELKSSNNVVNHLVAKLYQRIGLLYLKPKVAKWRYSRGYRSIADNLSASQPVQSSSVKASPMEKAIWRRSSTCF</sequence>
<dbReference type="AlphaFoldDB" id="A0A1I7ZMN7"/>
<dbReference type="PANTHER" id="PTHR12658">
    <property type="entry name" value="BETA-TUBULIN COFACTOR D"/>
    <property type="match status" value="1"/>
</dbReference>
<dbReference type="SUPFAM" id="SSF48371">
    <property type="entry name" value="ARM repeat"/>
    <property type="match status" value="1"/>
</dbReference>
<name>A0A1I7ZMN7_9BILA</name>
<keyword evidence="2" id="KW-1185">Reference proteome</keyword>
<protein>
    <submittedName>
        <fullName evidence="3">Tubulin-specific chaperone D</fullName>
    </submittedName>
</protein>
<dbReference type="InterPro" id="IPR016024">
    <property type="entry name" value="ARM-type_fold"/>
</dbReference>
<dbReference type="InterPro" id="IPR058033">
    <property type="entry name" value="ARM_TBCD_2nd"/>
</dbReference>
<dbReference type="Pfam" id="PF25767">
    <property type="entry name" value="ARM_TBCD_2nd"/>
    <property type="match status" value="1"/>
</dbReference>
<proteinExistence type="predicted"/>
<reference evidence="3" key="1">
    <citation type="submission" date="2016-11" db="UniProtKB">
        <authorList>
            <consortium name="WormBaseParasite"/>
        </authorList>
    </citation>
    <scope>IDENTIFICATION</scope>
</reference>
<dbReference type="InterPro" id="IPR033162">
    <property type="entry name" value="TBCD"/>
</dbReference>
<dbReference type="GO" id="GO:0016328">
    <property type="term" value="C:lateral plasma membrane"/>
    <property type="evidence" value="ECO:0007669"/>
    <property type="project" value="TreeGrafter"/>
</dbReference>
<dbReference type="GO" id="GO:0070830">
    <property type="term" value="P:bicellular tight junction assembly"/>
    <property type="evidence" value="ECO:0007669"/>
    <property type="project" value="TreeGrafter"/>
</dbReference>
<dbReference type="Proteomes" id="UP000095287">
    <property type="component" value="Unplaced"/>
</dbReference>
<evidence type="ECO:0000313" key="2">
    <source>
        <dbReference type="Proteomes" id="UP000095287"/>
    </source>
</evidence>
<accession>A0A1I7ZMN7</accession>
<dbReference type="GO" id="GO:0005096">
    <property type="term" value="F:GTPase activator activity"/>
    <property type="evidence" value="ECO:0007669"/>
    <property type="project" value="InterPro"/>
</dbReference>
<evidence type="ECO:0000313" key="3">
    <source>
        <dbReference type="WBParaSite" id="L893_g28075.t1"/>
    </source>
</evidence>
<dbReference type="GO" id="GO:0007023">
    <property type="term" value="P:post-chaperonin tubulin folding pathway"/>
    <property type="evidence" value="ECO:0007669"/>
    <property type="project" value="InterPro"/>
</dbReference>
<dbReference type="GO" id="GO:0007021">
    <property type="term" value="P:tubulin complex assembly"/>
    <property type="evidence" value="ECO:0007669"/>
    <property type="project" value="InterPro"/>
</dbReference>
<dbReference type="WBParaSite" id="L893_g28075.t1">
    <property type="protein sequence ID" value="L893_g28075.t1"/>
    <property type="gene ID" value="L893_g28075"/>
</dbReference>
<feature type="domain" description="Tubulin-folding cofactor D ARM repeats" evidence="1">
    <location>
        <begin position="168"/>
        <end position="216"/>
    </location>
</feature>
<dbReference type="GO" id="GO:0048487">
    <property type="term" value="F:beta-tubulin binding"/>
    <property type="evidence" value="ECO:0007669"/>
    <property type="project" value="InterPro"/>
</dbReference>